<organism evidence="5 6">
    <name type="scientific">Globodera pallida</name>
    <name type="common">Potato cyst nematode worm</name>
    <name type="synonym">Heterodera pallida</name>
    <dbReference type="NCBI Taxonomy" id="36090"/>
    <lineage>
        <taxon>Eukaryota</taxon>
        <taxon>Metazoa</taxon>
        <taxon>Ecdysozoa</taxon>
        <taxon>Nematoda</taxon>
        <taxon>Chromadorea</taxon>
        <taxon>Rhabditida</taxon>
        <taxon>Tylenchina</taxon>
        <taxon>Tylenchomorpha</taxon>
        <taxon>Tylenchoidea</taxon>
        <taxon>Heteroderidae</taxon>
        <taxon>Heteroderinae</taxon>
        <taxon>Globodera</taxon>
    </lineage>
</organism>
<dbReference type="Proteomes" id="UP000050741">
    <property type="component" value="Unassembled WGS sequence"/>
</dbReference>
<keyword evidence="1" id="KW-0813">Transport</keyword>
<dbReference type="SUPFAM" id="SSF52540">
    <property type="entry name" value="P-loop containing nucleoside triphosphate hydrolases"/>
    <property type="match status" value="1"/>
</dbReference>
<sequence>MDVIFSTNYAGRGTDIKTNAELEANGGLHVIVTFMPNNSRDRQAFGGTARQGKKGTAQFILNELEIVEDLFTQNMDILAKRDQLIEQSFEESKNEVLPKLLVKERLFTKFSTFIGEMRESTANAVGGNEQILAQIEEHWGFWLREKVEMRDADAPMPSEAVLVSELDAFIMDERRKANNLSIFTNPSYLVLKGCKLDYGNAIAHLEKAIELDAHRSGFAAPAHYYMALALVKKGWIKPDPDNKLPQREVHEFGKFGVKEFYQLEYANPPKAWASIWGMYFLGAVQFGIGCLFALTGNFGLAVPFLQCGIRDLFEAAKAHIQNTVISWSKNIIDKILTYGPVFARLASSCLSTCKNGIGKFLYECANRLGLANPLATSTVGMGAFVTKVIVSSCTAELKHNCWRDLFKGYINRGIAVVARKVFGDGDGFMKNLAEAVCVRLVTNKFEEKFDKIADKCYDDAIKKIKKVLNDPLPSSSTDKRAELLARLRKLNLGREHDDYLEGLAWRVSRNSPNNCGDAGPPYDDGGFGPPDGSGGPGPPYDGGGPGPPYDGGGSGPPDGSGGPGPPYDGGGPGPPDDGGDAGPPVLLLTAKKPDDGGDAGPPVLLLTAPKPKPKKYALDCECVGIGPDGKDSMLARGMGPGEVDHPLLSFAEAQIEVKKLIPGNFLIGHQLDKDLKYLKMDHPAELTRDTAKAKFLRKRLGDEKNTPSLDKIYHQEFGVHMYKPGQEHDSVWDAKCPLRVYLKNEEEWEKEIRDEKKESLDVVLTNQSSGCKECLCWRGCPRVHSPEASLPIGTLPFSSET</sequence>
<dbReference type="GO" id="GO:0005524">
    <property type="term" value="F:ATP binding"/>
    <property type="evidence" value="ECO:0007669"/>
    <property type="project" value="InterPro"/>
</dbReference>
<dbReference type="InterPro" id="IPR027417">
    <property type="entry name" value="P-loop_NTPase"/>
</dbReference>
<keyword evidence="2" id="KW-0811">Translocation</keyword>
<dbReference type="GO" id="GO:0006886">
    <property type="term" value="P:intracellular protein transport"/>
    <property type="evidence" value="ECO:0007669"/>
    <property type="project" value="InterPro"/>
</dbReference>
<dbReference type="Gene3D" id="3.40.50.300">
    <property type="entry name" value="P-loop containing nucleotide triphosphate hydrolases"/>
    <property type="match status" value="1"/>
</dbReference>
<keyword evidence="1" id="KW-0653">Protein transport</keyword>
<dbReference type="InterPro" id="IPR000185">
    <property type="entry name" value="SecA"/>
</dbReference>
<dbReference type="GO" id="GO:0003676">
    <property type="term" value="F:nucleic acid binding"/>
    <property type="evidence" value="ECO:0007669"/>
    <property type="project" value="InterPro"/>
</dbReference>
<reference evidence="6" key="2">
    <citation type="submission" date="2016-06" db="UniProtKB">
        <authorList>
            <consortium name="WormBaseParasite"/>
        </authorList>
    </citation>
    <scope>IDENTIFICATION</scope>
</reference>
<evidence type="ECO:0000313" key="5">
    <source>
        <dbReference type="Proteomes" id="UP000050741"/>
    </source>
</evidence>
<dbReference type="Gene3D" id="3.30.420.10">
    <property type="entry name" value="Ribonuclease H-like superfamily/Ribonuclease H"/>
    <property type="match status" value="1"/>
</dbReference>
<feature type="domain" description="SecA family profile" evidence="4">
    <location>
        <begin position="1"/>
        <end position="92"/>
    </location>
</feature>
<feature type="compositionally biased region" description="Gly residues" evidence="3">
    <location>
        <begin position="525"/>
        <end position="571"/>
    </location>
</feature>
<keyword evidence="5" id="KW-1185">Reference proteome</keyword>
<dbReference type="PROSITE" id="PS51196">
    <property type="entry name" value="SECA_MOTOR_DEAD"/>
    <property type="match status" value="1"/>
</dbReference>
<reference evidence="5" key="1">
    <citation type="submission" date="2014-05" db="EMBL/GenBank/DDBJ databases">
        <title>The genome and life-stage specific transcriptomes of Globodera pallida elucidate key aspects of plant parasitism by a cyst nematode.</title>
        <authorList>
            <person name="Cotton J.A."/>
            <person name="Lilley C.J."/>
            <person name="Jones L.M."/>
            <person name="Kikuchi T."/>
            <person name="Reid A.J."/>
            <person name="Thorpe P."/>
            <person name="Tsai I.J."/>
            <person name="Beasley H."/>
            <person name="Blok V."/>
            <person name="Cock P.J.A."/>
            <person name="Van den Akker S.E."/>
            <person name="Holroyd N."/>
            <person name="Hunt M."/>
            <person name="Mantelin S."/>
            <person name="Naghra H."/>
            <person name="Pain A."/>
            <person name="Palomares-Rius J.E."/>
            <person name="Zarowiecki M."/>
            <person name="Berriman M."/>
            <person name="Jones J.T."/>
            <person name="Urwin P.E."/>
        </authorList>
    </citation>
    <scope>NUCLEOTIDE SEQUENCE [LARGE SCALE GENOMIC DNA]</scope>
    <source>
        <strain evidence="5">Lindley</strain>
    </source>
</reference>
<name>A0A183C6F5_GLOPA</name>
<dbReference type="PANTHER" id="PTHR30612">
    <property type="entry name" value="SECA INNER MEMBRANE COMPONENT OF SEC PROTEIN SECRETION SYSTEM"/>
    <property type="match status" value="1"/>
</dbReference>
<accession>A0A183C6F5</accession>
<dbReference type="SUPFAM" id="SSF53098">
    <property type="entry name" value="Ribonuclease H-like"/>
    <property type="match status" value="1"/>
</dbReference>
<dbReference type="InterPro" id="IPR012337">
    <property type="entry name" value="RNaseH-like_sf"/>
</dbReference>
<feature type="region of interest" description="Disordered" evidence="3">
    <location>
        <begin position="508"/>
        <end position="607"/>
    </location>
</feature>
<evidence type="ECO:0000256" key="1">
    <source>
        <dbReference type="ARBA" id="ARBA00022927"/>
    </source>
</evidence>
<dbReference type="InterPro" id="IPR036397">
    <property type="entry name" value="RNaseH_sf"/>
</dbReference>
<dbReference type="WBParaSite" id="GPLIN_000845100">
    <property type="protein sequence ID" value="GPLIN_000845100"/>
    <property type="gene ID" value="GPLIN_000845100"/>
</dbReference>
<dbReference type="GO" id="GO:0006605">
    <property type="term" value="P:protein targeting"/>
    <property type="evidence" value="ECO:0007669"/>
    <property type="project" value="InterPro"/>
</dbReference>
<evidence type="ECO:0000313" key="6">
    <source>
        <dbReference type="WBParaSite" id="GPLIN_000845100"/>
    </source>
</evidence>
<protein>
    <submittedName>
        <fullName evidence="6">SECA_MOTOR_DEAD domain-containing protein</fullName>
    </submittedName>
</protein>
<evidence type="ECO:0000259" key="4">
    <source>
        <dbReference type="PROSITE" id="PS51196"/>
    </source>
</evidence>
<evidence type="ECO:0000256" key="2">
    <source>
        <dbReference type="ARBA" id="ARBA00023010"/>
    </source>
</evidence>
<evidence type="ECO:0000256" key="3">
    <source>
        <dbReference type="SAM" id="MobiDB-lite"/>
    </source>
</evidence>
<dbReference type="AlphaFoldDB" id="A0A183C6F5"/>
<dbReference type="InterPro" id="IPR014018">
    <property type="entry name" value="SecA_motor_DEAD"/>
</dbReference>
<proteinExistence type="predicted"/>
<dbReference type="PANTHER" id="PTHR30612:SF0">
    <property type="entry name" value="CHLOROPLAST PROTEIN-TRANSPORTING ATPASE"/>
    <property type="match status" value="1"/>
</dbReference>